<dbReference type="EMBL" id="ML738400">
    <property type="protein sequence ID" value="KAE8307691.1"/>
    <property type="molecule type" value="Genomic_DNA"/>
</dbReference>
<dbReference type="PROSITE" id="PS51257">
    <property type="entry name" value="PROKAR_LIPOPROTEIN"/>
    <property type="match status" value="1"/>
</dbReference>
<gene>
    <name evidence="2" type="ORF">BDV41DRAFT_553674</name>
</gene>
<feature type="chain" id="PRO_5024871919" evidence="1">
    <location>
        <begin position="20"/>
        <end position="52"/>
    </location>
</feature>
<dbReference type="AlphaFoldDB" id="A0A5N6VGY3"/>
<keyword evidence="3" id="KW-1185">Reference proteome</keyword>
<proteinExistence type="predicted"/>
<sequence>MLKIHVLALTIFPCALTACAPHLGGVHEWRRGIRKTTSKSSLMHSSRDRGFV</sequence>
<feature type="signal peptide" evidence="1">
    <location>
        <begin position="1"/>
        <end position="19"/>
    </location>
</feature>
<evidence type="ECO:0000313" key="2">
    <source>
        <dbReference type="EMBL" id="KAE8307691.1"/>
    </source>
</evidence>
<keyword evidence="1" id="KW-0732">Signal</keyword>
<evidence type="ECO:0000313" key="3">
    <source>
        <dbReference type="Proteomes" id="UP000325433"/>
    </source>
</evidence>
<reference evidence="3" key="1">
    <citation type="submission" date="2019-04" db="EMBL/GenBank/DDBJ databases">
        <title>Friends and foes A comparative genomics studyof 23 Aspergillus species from section Flavi.</title>
        <authorList>
            <consortium name="DOE Joint Genome Institute"/>
            <person name="Kjaerbolling I."/>
            <person name="Vesth T."/>
            <person name="Frisvad J.C."/>
            <person name="Nybo J.L."/>
            <person name="Theobald S."/>
            <person name="Kildgaard S."/>
            <person name="Isbrandt T."/>
            <person name="Kuo A."/>
            <person name="Sato A."/>
            <person name="Lyhne E.K."/>
            <person name="Kogle M.E."/>
            <person name="Wiebenga A."/>
            <person name="Kun R.S."/>
            <person name="Lubbers R.J."/>
            <person name="Makela M.R."/>
            <person name="Barry K."/>
            <person name="Chovatia M."/>
            <person name="Clum A."/>
            <person name="Daum C."/>
            <person name="Haridas S."/>
            <person name="He G."/>
            <person name="LaButti K."/>
            <person name="Lipzen A."/>
            <person name="Mondo S."/>
            <person name="Riley R."/>
            <person name="Salamov A."/>
            <person name="Simmons B.A."/>
            <person name="Magnuson J.K."/>
            <person name="Henrissat B."/>
            <person name="Mortensen U.H."/>
            <person name="Larsen T.O."/>
            <person name="Devries R.P."/>
            <person name="Grigoriev I.V."/>
            <person name="Machida M."/>
            <person name="Baker S.E."/>
            <person name="Andersen M.R."/>
        </authorList>
    </citation>
    <scope>NUCLEOTIDE SEQUENCE [LARGE SCALE GENOMIC DNA]</scope>
    <source>
        <strain evidence="3">CBS 130015</strain>
    </source>
</reference>
<protein>
    <submittedName>
        <fullName evidence="2">Uncharacterized protein</fullName>
    </submittedName>
</protein>
<dbReference type="Proteomes" id="UP000325433">
    <property type="component" value="Unassembled WGS sequence"/>
</dbReference>
<organism evidence="2 3">
    <name type="scientific">Aspergillus transmontanensis</name>
    <dbReference type="NCBI Taxonomy" id="1034304"/>
    <lineage>
        <taxon>Eukaryota</taxon>
        <taxon>Fungi</taxon>
        <taxon>Dikarya</taxon>
        <taxon>Ascomycota</taxon>
        <taxon>Pezizomycotina</taxon>
        <taxon>Eurotiomycetes</taxon>
        <taxon>Eurotiomycetidae</taxon>
        <taxon>Eurotiales</taxon>
        <taxon>Aspergillaceae</taxon>
        <taxon>Aspergillus</taxon>
        <taxon>Aspergillus subgen. Circumdati</taxon>
    </lineage>
</organism>
<accession>A0A5N6VGY3</accession>
<evidence type="ECO:0000256" key="1">
    <source>
        <dbReference type="SAM" id="SignalP"/>
    </source>
</evidence>
<name>A0A5N6VGY3_9EURO</name>